<accession>A0ABY2IDK0</accession>
<organism evidence="3 4">
    <name type="scientific">Cryobacterium algoricola</name>
    <dbReference type="NCBI Taxonomy" id="1259183"/>
    <lineage>
        <taxon>Bacteria</taxon>
        <taxon>Bacillati</taxon>
        <taxon>Actinomycetota</taxon>
        <taxon>Actinomycetes</taxon>
        <taxon>Micrococcales</taxon>
        <taxon>Microbacteriaceae</taxon>
        <taxon>Cryobacterium</taxon>
    </lineage>
</organism>
<comment type="caution">
    <text evidence="3">The sequence shown here is derived from an EMBL/GenBank/DDBJ whole genome shotgun (WGS) entry which is preliminary data.</text>
</comment>
<sequence length="529" mass="56110">MSDLLEITEDLTMVTTDDKQVEVVSVGTQGPSGPSYQVNVKDFGAYGDGITDDTAAIQAAINSLTMGGCVTIPAGTYIVDPAVSINLVSDTTIEGSGRATILKIKANSNVLNNLVKAESVSRVTIRNLVIDGNNANQNASDSIAVHYGVYLAHSNDSRVENVYVHHTTGVGIHIYDSTGTVIRGCESSYNRYHGFECEQDTSTIWQGNRGHHNTRHGIFVSPGEVGGTGSIGNIINGNSFDHNLSYGIAFGIDAAGGSIGLTKNNSITNNSIIGNAEYGVSIYRVNDVLMSNNIIGLNGFFGLYLYRAERNQITSNRFYNDSQASNGAYDEMLLEGANDGQASQHNLIANNFILIDSAKKANWAIREATANDGANVIKNNYIPNAGVSGKVLAQHVNTAYELLSDTPKENTSSLKTFDDGIIIAPGATLPGATMGLDAPFGDAVLRMFSDQHGLQFVAPNGALDMYIGGVNMLSVTGAKATAQKLRIQSPNVPTSATSAGDAGDVAWNASYIFICIATNTWKRVAIATW</sequence>
<dbReference type="SMART" id="SM00710">
    <property type="entry name" value="PbH1"/>
    <property type="match status" value="7"/>
</dbReference>
<gene>
    <name evidence="3" type="ORF">E3O44_12655</name>
</gene>
<evidence type="ECO:0000313" key="4">
    <source>
        <dbReference type="Proteomes" id="UP000297608"/>
    </source>
</evidence>
<dbReference type="InterPro" id="IPR011050">
    <property type="entry name" value="Pectin_lyase_fold/virulence"/>
</dbReference>
<proteinExistence type="predicted"/>
<dbReference type="RefSeq" id="WP_134535140.1">
    <property type="nucleotide sequence ID" value="NZ_SOFG01000016.1"/>
</dbReference>
<dbReference type="InterPro" id="IPR024535">
    <property type="entry name" value="RHGA/B-epi-like_pectate_lyase"/>
</dbReference>
<dbReference type="Pfam" id="PF12708">
    <property type="entry name" value="Pect-lyase_RHGA_epim"/>
    <property type="match status" value="1"/>
</dbReference>
<dbReference type="Pfam" id="PF05048">
    <property type="entry name" value="NosD"/>
    <property type="match status" value="1"/>
</dbReference>
<feature type="domain" description="Periplasmic copper-binding protein NosD beta helix" evidence="1">
    <location>
        <begin position="193"/>
        <end position="382"/>
    </location>
</feature>
<feature type="domain" description="Rhamnogalacturonase A/B/Epimerase-like pectate lyase" evidence="2">
    <location>
        <begin position="38"/>
        <end position="121"/>
    </location>
</feature>
<evidence type="ECO:0000259" key="1">
    <source>
        <dbReference type="Pfam" id="PF05048"/>
    </source>
</evidence>
<evidence type="ECO:0000259" key="2">
    <source>
        <dbReference type="Pfam" id="PF12708"/>
    </source>
</evidence>
<dbReference type="EMBL" id="SOFG01000016">
    <property type="protein sequence ID" value="TFB85846.1"/>
    <property type="molecule type" value="Genomic_DNA"/>
</dbReference>
<dbReference type="InterPro" id="IPR006626">
    <property type="entry name" value="PbH1"/>
</dbReference>
<name>A0ABY2IDK0_9MICO</name>
<evidence type="ECO:0000313" key="3">
    <source>
        <dbReference type="EMBL" id="TFB85846.1"/>
    </source>
</evidence>
<dbReference type="Gene3D" id="2.160.20.10">
    <property type="entry name" value="Single-stranded right-handed beta-helix, Pectin lyase-like"/>
    <property type="match status" value="1"/>
</dbReference>
<reference evidence="3 4" key="1">
    <citation type="submission" date="2019-03" db="EMBL/GenBank/DDBJ databases">
        <title>Genomics of glacier-inhabiting Cryobacterium strains.</title>
        <authorList>
            <person name="Liu Q."/>
            <person name="Xin Y.-H."/>
        </authorList>
    </citation>
    <scope>NUCLEOTIDE SEQUENCE [LARGE SCALE GENOMIC DNA]</scope>
    <source>
        <strain evidence="3 4">MDB2-B</strain>
    </source>
</reference>
<dbReference type="InterPro" id="IPR007742">
    <property type="entry name" value="NosD_dom"/>
</dbReference>
<evidence type="ECO:0008006" key="5">
    <source>
        <dbReference type="Google" id="ProtNLM"/>
    </source>
</evidence>
<protein>
    <recommendedName>
        <fullName evidence="5">Pectate lyase superfamily protein domain-containing protein</fullName>
    </recommendedName>
</protein>
<dbReference type="InterPro" id="IPR012334">
    <property type="entry name" value="Pectin_lyas_fold"/>
</dbReference>
<dbReference type="Proteomes" id="UP000297608">
    <property type="component" value="Unassembled WGS sequence"/>
</dbReference>
<dbReference type="SUPFAM" id="SSF51126">
    <property type="entry name" value="Pectin lyase-like"/>
    <property type="match status" value="1"/>
</dbReference>
<keyword evidence="4" id="KW-1185">Reference proteome</keyword>